<accession>A0A9Q3GTQ3</accession>
<evidence type="ECO:0000313" key="3">
    <source>
        <dbReference type="Proteomes" id="UP000765509"/>
    </source>
</evidence>
<comment type="caution">
    <text evidence="2">The sequence shown here is derived from an EMBL/GenBank/DDBJ whole genome shotgun (WGS) entry which is preliminary data.</text>
</comment>
<gene>
    <name evidence="2" type="ORF">O181_018120</name>
</gene>
<dbReference type="Proteomes" id="UP000765509">
    <property type="component" value="Unassembled WGS sequence"/>
</dbReference>
<name>A0A9Q3GTQ3_9BASI</name>
<sequence length="282" mass="31441">MSPVHLRNLGFQRNQPKDREGLSTTRRTGGGHLGHSGGFQNIEGNDTPSTIHIQIQEKPQTRGLEGYGSSSSDPPTHQTRFSMENGQQEAVQTPGGEGKQDKGESSHYPSYIGKADPDRAYADSFRLTRSRPNQLTCGFTPFRNQHISGRESQFFTIPGSFQEQKRIQVQKQDLLQPNAESVRLNDPEAFRLGERSTKELEIGVHTSRISSPINGNITPTQIEHNVASPESNLNSDALWLQMSQFTQKIQKKFSELQASHERMKSLTAAMDKIVKTLQEGNA</sequence>
<proteinExistence type="predicted"/>
<evidence type="ECO:0000256" key="1">
    <source>
        <dbReference type="SAM" id="MobiDB-lite"/>
    </source>
</evidence>
<feature type="region of interest" description="Disordered" evidence="1">
    <location>
        <begin position="1"/>
        <end position="117"/>
    </location>
</feature>
<protein>
    <submittedName>
        <fullName evidence="2">Uncharacterized protein</fullName>
    </submittedName>
</protein>
<feature type="compositionally biased region" description="Polar residues" evidence="1">
    <location>
        <begin position="42"/>
        <end position="53"/>
    </location>
</feature>
<feature type="compositionally biased region" description="Polar residues" evidence="1">
    <location>
        <begin position="68"/>
        <end position="91"/>
    </location>
</feature>
<keyword evidence="3" id="KW-1185">Reference proteome</keyword>
<reference evidence="2" key="1">
    <citation type="submission" date="2021-03" db="EMBL/GenBank/DDBJ databases">
        <title>Draft genome sequence of rust myrtle Austropuccinia psidii MF-1, a brazilian biotype.</title>
        <authorList>
            <person name="Quecine M.C."/>
            <person name="Pachon D.M.R."/>
            <person name="Bonatelli M.L."/>
            <person name="Correr F.H."/>
            <person name="Franceschini L.M."/>
            <person name="Leite T.F."/>
            <person name="Margarido G.R.A."/>
            <person name="Almeida C.A."/>
            <person name="Ferrarezi J.A."/>
            <person name="Labate C.A."/>
        </authorList>
    </citation>
    <scope>NUCLEOTIDE SEQUENCE</scope>
    <source>
        <strain evidence="2">MF-1</strain>
    </source>
</reference>
<feature type="compositionally biased region" description="Gly residues" evidence="1">
    <location>
        <begin position="28"/>
        <end position="37"/>
    </location>
</feature>
<dbReference type="EMBL" id="AVOT02005172">
    <property type="protein sequence ID" value="MBW0478405.1"/>
    <property type="molecule type" value="Genomic_DNA"/>
</dbReference>
<organism evidence="2 3">
    <name type="scientific">Austropuccinia psidii MF-1</name>
    <dbReference type="NCBI Taxonomy" id="1389203"/>
    <lineage>
        <taxon>Eukaryota</taxon>
        <taxon>Fungi</taxon>
        <taxon>Dikarya</taxon>
        <taxon>Basidiomycota</taxon>
        <taxon>Pucciniomycotina</taxon>
        <taxon>Pucciniomycetes</taxon>
        <taxon>Pucciniales</taxon>
        <taxon>Sphaerophragmiaceae</taxon>
        <taxon>Austropuccinia</taxon>
    </lineage>
</organism>
<dbReference type="AlphaFoldDB" id="A0A9Q3GTQ3"/>
<evidence type="ECO:0000313" key="2">
    <source>
        <dbReference type="EMBL" id="MBW0478405.1"/>
    </source>
</evidence>